<dbReference type="PANTHER" id="PTHR30041:SF4">
    <property type="entry name" value="ARSENATE REDUCTASE"/>
    <property type="match status" value="1"/>
</dbReference>
<organism evidence="5 6">
    <name type="scientific">Primorskyibacter flagellatus</name>
    <dbReference type="NCBI Taxonomy" id="1387277"/>
    <lineage>
        <taxon>Bacteria</taxon>
        <taxon>Pseudomonadati</taxon>
        <taxon>Pseudomonadota</taxon>
        <taxon>Alphaproteobacteria</taxon>
        <taxon>Rhodobacterales</taxon>
        <taxon>Roseobacteraceae</taxon>
        <taxon>Primorskyibacter</taxon>
    </lineage>
</organism>
<dbReference type="InterPro" id="IPR036249">
    <property type="entry name" value="Thioredoxin-like_sf"/>
</dbReference>
<evidence type="ECO:0000256" key="4">
    <source>
        <dbReference type="RuleBase" id="RU362029"/>
    </source>
</evidence>
<dbReference type="InterPro" id="IPR006659">
    <property type="entry name" value="Arsenate_reductase"/>
</dbReference>
<evidence type="ECO:0000256" key="1">
    <source>
        <dbReference type="ARBA" id="ARBA00007198"/>
    </source>
</evidence>
<keyword evidence="2 4" id="KW-0560">Oxidoreductase</keyword>
<dbReference type="Pfam" id="PF03960">
    <property type="entry name" value="ArsC"/>
    <property type="match status" value="1"/>
</dbReference>
<comment type="similarity">
    <text evidence="1 3 4">Belongs to the ArsC family.</text>
</comment>
<evidence type="ECO:0000313" key="5">
    <source>
        <dbReference type="EMBL" id="GGE19937.1"/>
    </source>
</evidence>
<dbReference type="Gene3D" id="3.40.30.10">
    <property type="entry name" value="Glutaredoxin"/>
    <property type="match status" value="1"/>
</dbReference>
<dbReference type="SUPFAM" id="SSF52833">
    <property type="entry name" value="Thioredoxin-like"/>
    <property type="match status" value="1"/>
</dbReference>
<keyword evidence="6" id="KW-1185">Reference proteome</keyword>
<proteinExistence type="inferred from homology"/>
<accession>A0A917EAS3</accession>
<dbReference type="InterPro" id="IPR006660">
    <property type="entry name" value="Arsenate_reductase-like"/>
</dbReference>
<protein>
    <recommendedName>
        <fullName evidence="4">Arsenate reductase</fullName>
        <ecNumber evidence="4">1.20.4.1</ecNumber>
    </recommendedName>
</protein>
<evidence type="ECO:0000256" key="2">
    <source>
        <dbReference type="ARBA" id="ARBA00023002"/>
    </source>
</evidence>
<dbReference type="GO" id="GO:0008794">
    <property type="term" value="F:arsenate reductase (glutaredoxin) activity"/>
    <property type="evidence" value="ECO:0007669"/>
    <property type="project" value="UniProtKB-UniRule"/>
</dbReference>
<dbReference type="PROSITE" id="PS51353">
    <property type="entry name" value="ARSC"/>
    <property type="match status" value="1"/>
</dbReference>
<dbReference type="RefSeq" id="WP_188476124.1">
    <property type="nucleotide sequence ID" value="NZ_BMFJ01000001.1"/>
</dbReference>
<evidence type="ECO:0000313" key="6">
    <source>
        <dbReference type="Proteomes" id="UP000612855"/>
    </source>
</evidence>
<dbReference type="EMBL" id="BMFJ01000001">
    <property type="protein sequence ID" value="GGE19937.1"/>
    <property type="molecule type" value="Genomic_DNA"/>
</dbReference>
<dbReference type="CDD" id="cd03034">
    <property type="entry name" value="ArsC_ArsC"/>
    <property type="match status" value="1"/>
</dbReference>
<dbReference type="Proteomes" id="UP000612855">
    <property type="component" value="Unassembled WGS sequence"/>
</dbReference>
<comment type="catalytic activity">
    <reaction evidence="4">
        <text>[glutaredoxin]-dithiol + arsenate + glutathione + H(+) = glutathionyl-S-S-[glutaredoxin] + arsenite + H2O</text>
        <dbReference type="Rhea" id="RHEA:22016"/>
        <dbReference type="Rhea" id="RHEA-COMP:10729"/>
        <dbReference type="Rhea" id="RHEA-COMP:17668"/>
        <dbReference type="ChEBI" id="CHEBI:15377"/>
        <dbReference type="ChEBI" id="CHEBI:15378"/>
        <dbReference type="ChEBI" id="CHEBI:29242"/>
        <dbReference type="ChEBI" id="CHEBI:29950"/>
        <dbReference type="ChEBI" id="CHEBI:48597"/>
        <dbReference type="ChEBI" id="CHEBI:57925"/>
        <dbReference type="ChEBI" id="CHEBI:146199"/>
        <dbReference type="EC" id="1.20.4.1"/>
    </reaction>
</comment>
<dbReference type="AlphaFoldDB" id="A0A917EAS3"/>
<name>A0A917EAS3_9RHOB</name>
<dbReference type="NCBIfam" id="TIGR00014">
    <property type="entry name" value="arsC"/>
    <property type="match status" value="1"/>
</dbReference>
<dbReference type="EC" id="1.20.4.1" evidence="4"/>
<gene>
    <name evidence="5" type="ORF">GCM10011360_05830</name>
</gene>
<reference evidence="6" key="1">
    <citation type="journal article" date="2019" name="Int. J. Syst. Evol. Microbiol.">
        <title>The Global Catalogue of Microorganisms (GCM) 10K type strain sequencing project: providing services to taxonomists for standard genome sequencing and annotation.</title>
        <authorList>
            <consortium name="The Broad Institute Genomics Platform"/>
            <consortium name="The Broad Institute Genome Sequencing Center for Infectious Disease"/>
            <person name="Wu L."/>
            <person name="Ma J."/>
        </authorList>
    </citation>
    <scope>NUCLEOTIDE SEQUENCE [LARGE SCALE GENOMIC DNA]</scope>
    <source>
        <strain evidence="6">CGMCC 1.12664</strain>
    </source>
</reference>
<comment type="caution">
    <text evidence="5">The sequence shown here is derived from an EMBL/GenBank/DDBJ whole genome shotgun (WGS) entry which is preliminary data.</text>
</comment>
<sequence>MILWHNPRCTKSRQTLALIEAQGYRPHIRPYLLDPPSEEEIRAVMAALGVAPLAMMRIGEKVFRELGLSDETPEDTLIRAMAENPILIERPILITDNGAAIGRPPENVLPLLGA</sequence>
<evidence type="ECO:0000256" key="3">
    <source>
        <dbReference type="PROSITE-ProRule" id="PRU01282"/>
    </source>
</evidence>
<dbReference type="PANTHER" id="PTHR30041">
    <property type="entry name" value="ARSENATE REDUCTASE"/>
    <property type="match status" value="1"/>
</dbReference>